<proteinExistence type="predicted"/>
<feature type="chain" id="PRO_5032494180" evidence="1">
    <location>
        <begin position="28"/>
        <end position="155"/>
    </location>
</feature>
<gene>
    <name evidence="2" type="ORF">Prubr_34860</name>
</gene>
<reference evidence="2" key="1">
    <citation type="submission" date="2020-08" db="EMBL/GenBank/DDBJ databases">
        <title>Whole genome shotgun sequence of Polymorphospora rubra NBRC 101157.</title>
        <authorList>
            <person name="Komaki H."/>
            <person name="Tamura T."/>
        </authorList>
    </citation>
    <scope>NUCLEOTIDE SEQUENCE</scope>
    <source>
        <strain evidence="2">NBRC 101157</strain>
    </source>
</reference>
<keyword evidence="1" id="KW-0732">Signal</keyword>
<dbReference type="RefSeq" id="WP_212826611.1">
    <property type="nucleotide sequence ID" value="NZ_AP023359.1"/>
</dbReference>
<feature type="signal peptide" evidence="1">
    <location>
        <begin position="1"/>
        <end position="27"/>
    </location>
</feature>
<evidence type="ECO:0000313" key="3">
    <source>
        <dbReference type="Proteomes" id="UP000680866"/>
    </source>
</evidence>
<evidence type="ECO:0000313" key="2">
    <source>
        <dbReference type="EMBL" id="BCJ66465.1"/>
    </source>
</evidence>
<organism evidence="2 3">
    <name type="scientific">Polymorphospora rubra</name>
    <dbReference type="NCBI Taxonomy" id="338584"/>
    <lineage>
        <taxon>Bacteria</taxon>
        <taxon>Bacillati</taxon>
        <taxon>Actinomycetota</taxon>
        <taxon>Actinomycetes</taxon>
        <taxon>Micromonosporales</taxon>
        <taxon>Micromonosporaceae</taxon>
        <taxon>Polymorphospora</taxon>
    </lineage>
</organism>
<dbReference type="EMBL" id="AP023359">
    <property type="protein sequence ID" value="BCJ66465.1"/>
    <property type="molecule type" value="Genomic_DNA"/>
</dbReference>
<dbReference type="AlphaFoldDB" id="A0A810N4Q7"/>
<sequence>MIRLSKRGAVVMLASVVTLGVASVAWAAWSVTGSGTGTARAQSVQALTATAEPVTQLYPGAVADVRLRVTNPNRFKVAVTSLALGQLTTDKPGCTADNSGILLKPQTRPVLVDAQARPQDIVLPGAIRMTNESDAACAGATFTLGFTFAGVSAAE</sequence>
<dbReference type="KEGG" id="pry:Prubr_34860"/>
<dbReference type="Proteomes" id="UP000680866">
    <property type="component" value="Chromosome"/>
</dbReference>
<accession>A0A810N4Q7</accession>
<protein>
    <submittedName>
        <fullName evidence="2">Uncharacterized protein</fullName>
    </submittedName>
</protein>
<keyword evidence="3" id="KW-1185">Reference proteome</keyword>
<evidence type="ECO:0000256" key="1">
    <source>
        <dbReference type="SAM" id="SignalP"/>
    </source>
</evidence>
<name>A0A810N4Q7_9ACTN</name>